<dbReference type="HOGENOM" id="CLU_3133359_0_0_4"/>
<dbReference type="KEGG" id="brh:RBRH_00413"/>
<keyword evidence="1" id="KW-0614">Plasmid</keyword>
<geneLocation type="plasmid" evidence="1 2">
    <name>pBRH01</name>
</geneLocation>
<protein>
    <submittedName>
        <fullName evidence="1">Uncharacterized protein</fullName>
    </submittedName>
</protein>
<accession>E5ATS0</accession>
<dbReference type="AlphaFoldDB" id="E5ATS0"/>
<dbReference type="eggNOG" id="ENOG50335AZ">
    <property type="taxonomic scope" value="Bacteria"/>
</dbReference>
<dbReference type="EMBL" id="FR687360">
    <property type="protein sequence ID" value="CBW76494.1"/>
    <property type="molecule type" value="Genomic_DNA"/>
</dbReference>
<sequence>MPSENEEEMMAFRERVNTSIKEANDTLDDTLSFVAESNKHITAMTEGKR</sequence>
<name>E5ATS0_MYCRK</name>
<evidence type="ECO:0000313" key="1">
    <source>
        <dbReference type="EMBL" id="CBW76494.1"/>
    </source>
</evidence>
<dbReference type="Proteomes" id="UP000007437">
    <property type="component" value="Plasmid pBRH01"/>
</dbReference>
<organism evidence="1 2">
    <name type="scientific">Mycetohabitans rhizoxinica (strain DSM 19002 / CIP 109453 / HKI 454)</name>
    <name type="common">Paraburkholderia rhizoxinica</name>
    <dbReference type="NCBI Taxonomy" id="882378"/>
    <lineage>
        <taxon>Bacteria</taxon>
        <taxon>Pseudomonadati</taxon>
        <taxon>Pseudomonadota</taxon>
        <taxon>Betaproteobacteria</taxon>
        <taxon>Burkholderiales</taxon>
        <taxon>Burkholderiaceae</taxon>
        <taxon>Mycetohabitans</taxon>
    </lineage>
</organism>
<gene>
    <name evidence="1" type="ordered locus">RBRH_00413</name>
</gene>
<evidence type="ECO:0000313" key="2">
    <source>
        <dbReference type="Proteomes" id="UP000007437"/>
    </source>
</evidence>
<reference evidence="1 2" key="1">
    <citation type="journal article" date="2011" name="J. Bacteriol.">
        <title>Complete genome sequence of Burkholderia rhizoxinica, an endosymbiont of Rhizopus microsporus.</title>
        <authorList>
            <person name="Lackner G."/>
            <person name="Moebius N."/>
            <person name="Partida-Martinez L."/>
            <person name="Hertweck C."/>
        </authorList>
    </citation>
    <scope>NUCLEOTIDE SEQUENCE [LARGE SCALE GENOMIC DNA]</scope>
    <source>
        <strain evidence="2">DSM 19002 / CIP 109453 / HKI 454</strain>
        <plasmid evidence="1 2">pBRH01</plasmid>
    </source>
</reference>
<proteinExistence type="predicted"/>